<reference evidence="1 2" key="1">
    <citation type="submission" date="2015-06" db="EMBL/GenBank/DDBJ databases">
        <title>Expansion of signal transduction pathways in fungi by whole-genome duplication.</title>
        <authorList>
            <consortium name="DOE Joint Genome Institute"/>
            <person name="Corrochano L.M."/>
            <person name="Kuo A."/>
            <person name="Marcet-Houben M."/>
            <person name="Polaino S."/>
            <person name="Salamov A."/>
            <person name="Villalobos J.M."/>
            <person name="Alvarez M.I."/>
            <person name="Avalos J."/>
            <person name="Benito E.P."/>
            <person name="Benoit I."/>
            <person name="Burger G."/>
            <person name="Camino L.P."/>
            <person name="Canovas D."/>
            <person name="Cerda-Olmedo E."/>
            <person name="Cheng J.-F."/>
            <person name="Dominguez A."/>
            <person name="Elias M."/>
            <person name="Eslava A.P."/>
            <person name="Glaser F."/>
            <person name="Grimwood J."/>
            <person name="Gutierrez G."/>
            <person name="Heitman J."/>
            <person name="Henrissat B."/>
            <person name="Iturriaga E.A."/>
            <person name="Lang B.F."/>
            <person name="Lavin J.L."/>
            <person name="Lee S."/>
            <person name="Li W."/>
            <person name="Lindquist E."/>
            <person name="Lopez-Garcia S."/>
            <person name="Luque E.M."/>
            <person name="Marcos A.T."/>
            <person name="Martin J."/>
            <person name="Mccluskey K."/>
            <person name="Medina H.R."/>
            <person name="Miralles-Duran A."/>
            <person name="Miyazaki A."/>
            <person name="Munoz-Torres E."/>
            <person name="Oguiza J.A."/>
            <person name="Ohm R."/>
            <person name="Olmedo M."/>
            <person name="Orejas M."/>
            <person name="Ortiz-Castellanos L."/>
            <person name="Pisabarro A.G."/>
            <person name="Rodriguez-Romero J."/>
            <person name="Ruiz-Herrera J."/>
            <person name="Ruiz-Vazquez R."/>
            <person name="Sanz C."/>
            <person name="Schackwitz W."/>
            <person name="Schmutz J."/>
            <person name="Shahriari M."/>
            <person name="Shelest E."/>
            <person name="Silva-Franco F."/>
            <person name="Soanes D."/>
            <person name="Syed K."/>
            <person name="Tagua V.G."/>
            <person name="Talbot N.J."/>
            <person name="Thon M."/>
            <person name="De Vries R.P."/>
            <person name="Wiebenga A."/>
            <person name="Yadav J.S."/>
            <person name="Braun E.L."/>
            <person name="Baker S."/>
            <person name="Garre V."/>
            <person name="Horwitz B."/>
            <person name="Torres-Martinez S."/>
            <person name="Idnurm A."/>
            <person name="Herrera-Estrella A."/>
            <person name="Gabaldon T."/>
            <person name="Grigoriev I.V."/>
        </authorList>
    </citation>
    <scope>NUCLEOTIDE SEQUENCE [LARGE SCALE GENOMIC DNA]</scope>
    <source>
        <strain evidence="1 2">CBS 277.49</strain>
    </source>
</reference>
<keyword evidence="2" id="KW-1185">Reference proteome</keyword>
<dbReference type="Proteomes" id="UP000077051">
    <property type="component" value="Unassembled WGS sequence"/>
</dbReference>
<name>A0A162YU56_MUCCL</name>
<proteinExistence type="predicted"/>
<evidence type="ECO:0000313" key="2">
    <source>
        <dbReference type="Proteomes" id="UP000077051"/>
    </source>
</evidence>
<dbReference type="VEuPathDB" id="FungiDB:MUCCIDRAFT_164602"/>
<comment type="caution">
    <text evidence="1">The sequence shown here is derived from an EMBL/GenBank/DDBJ whole genome shotgun (WGS) entry which is preliminary data.</text>
</comment>
<dbReference type="AlphaFoldDB" id="A0A162YU56"/>
<dbReference type="EMBL" id="AMYB01000006">
    <property type="protein sequence ID" value="OAD00667.1"/>
    <property type="molecule type" value="Genomic_DNA"/>
</dbReference>
<gene>
    <name evidence="1" type="ORF">MUCCIDRAFT_164602</name>
</gene>
<evidence type="ECO:0000313" key="1">
    <source>
        <dbReference type="EMBL" id="OAD00667.1"/>
    </source>
</evidence>
<organism evidence="1 2">
    <name type="scientific">Mucor lusitanicus CBS 277.49</name>
    <dbReference type="NCBI Taxonomy" id="747725"/>
    <lineage>
        <taxon>Eukaryota</taxon>
        <taxon>Fungi</taxon>
        <taxon>Fungi incertae sedis</taxon>
        <taxon>Mucoromycota</taxon>
        <taxon>Mucoromycotina</taxon>
        <taxon>Mucoromycetes</taxon>
        <taxon>Mucorales</taxon>
        <taxon>Mucorineae</taxon>
        <taxon>Mucoraceae</taxon>
        <taxon>Mucor</taxon>
    </lineage>
</organism>
<protein>
    <submittedName>
        <fullName evidence="1">Uncharacterized protein</fullName>
    </submittedName>
</protein>
<sequence length="123" mass="13670">MDHKRTFFLPICRHFGVMTGCISGECFWDFSQLDDGILANQAETMAVIIKSSGGSKWKFVKARSCIVPATITEKKACIKVFELLACLEEVVQSSLETIGQLEDESLGCITLSPDEILVKDYLM</sequence>
<dbReference type="OrthoDB" id="2248298at2759"/>
<accession>A0A162YU56</accession>